<dbReference type="GO" id="GO:0008990">
    <property type="term" value="F:rRNA (guanine-N2-)-methyltransferase activity"/>
    <property type="evidence" value="ECO:0007669"/>
    <property type="project" value="InterPro"/>
</dbReference>
<dbReference type="CDD" id="cd02440">
    <property type="entry name" value="AdoMet_MTases"/>
    <property type="match status" value="1"/>
</dbReference>
<dbReference type="InterPro" id="IPR007536">
    <property type="entry name" value="16SrRNA_methylTrfase_J"/>
</dbReference>
<dbReference type="AlphaFoldDB" id="A0A4Z0V0M4"/>
<keyword evidence="3" id="KW-1185">Reference proteome</keyword>
<keyword evidence="2" id="KW-0808">Transferase</keyword>
<dbReference type="InterPro" id="IPR029063">
    <property type="entry name" value="SAM-dependent_MTases_sf"/>
</dbReference>
<dbReference type="SUPFAM" id="SSF53335">
    <property type="entry name" value="S-adenosyl-L-methionine-dependent methyltransferases"/>
    <property type="match status" value="1"/>
</dbReference>
<accession>A0A4Z0V0M4</accession>
<protein>
    <submittedName>
        <fullName evidence="2">Methyltransferase domain-containing protein</fullName>
    </submittedName>
</protein>
<evidence type="ECO:0000259" key="1">
    <source>
        <dbReference type="Pfam" id="PF18096"/>
    </source>
</evidence>
<dbReference type="GeneID" id="82150626"/>
<evidence type="ECO:0000313" key="2">
    <source>
        <dbReference type="EMBL" id="TGG36662.1"/>
    </source>
</evidence>
<proteinExistence type="predicted"/>
<evidence type="ECO:0000313" key="3">
    <source>
        <dbReference type="Proteomes" id="UP000297635"/>
    </source>
</evidence>
<dbReference type="Pfam" id="PF04445">
    <property type="entry name" value="SAM_MT"/>
    <property type="match status" value="1"/>
</dbReference>
<feature type="domain" description="THUMP-like" evidence="1">
    <location>
        <begin position="300"/>
        <end position="368"/>
    </location>
</feature>
<name>A0A4Z0V0M4_9BACT</name>
<dbReference type="PANTHER" id="PTHR14741:SF32">
    <property type="entry name" value="TRIMETHYLGUANOSINE SYNTHASE"/>
    <property type="match status" value="1"/>
</dbReference>
<gene>
    <name evidence="2" type="ORF">EZ315_12565</name>
</gene>
<dbReference type="Gene3D" id="3.40.50.150">
    <property type="entry name" value="Vaccinia Virus protein VP39"/>
    <property type="match status" value="1"/>
</dbReference>
<dbReference type="EMBL" id="SJSA01000002">
    <property type="protein sequence ID" value="TGG36662.1"/>
    <property type="molecule type" value="Genomic_DNA"/>
</dbReference>
<dbReference type="Pfam" id="PF18096">
    <property type="entry name" value="Thump_like"/>
    <property type="match status" value="1"/>
</dbReference>
<keyword evidence="2" id="KW-0489">Methyltransferase</keyword>
<sequence length="375" mass="41705">MSEDFSRLRLKYHGDKRMLREILQMECRHKCSKKLSATLSELPDFEFPSIALAEMSTSDDVADVHSSMVRAGDRILDMTAGLGIDALHFAKKGCDVTAIEIDKDAADALCNNIRSLKRGNIQVVHGDSVEWLKTTQEHFDVIFIDPARRDSSGRHFLFSQCSPDITAILPCMFARCDRIIVKASPMIDIKSAIGELGIGNCNIVVIGNNKECKEVVFDIDRNNAVYNTECVTIGRQCYTLSGKDTTTNLYVAPEPGKVLMQPYPAVMKGTGGNIAGYDKMHPFTHLYISDESISAFPGLQYKIKDVLLFNKENIRRFRNDYPKVNVVTRNFPLSAPDLVKKLKVREGGDITVFGATVFDGSKVLIVTESPIQLQG</sequence>
<organism evidence="2 3">
    <name type="scientific">Duncaniella freteri</name>
    <dbReference type="NCBI Taxonomy" id="2530391"/>
    <lineage>
        <taxon>Bacteria</taxon>
        <taxon>Pseudomonadati</taxon>
        <taxon>Bacteroidota</taxon>
        <taxon>Bacteroidia</taxon>
        <taxon>Bacteroidales</taxon>
        <taxon>Muribaculaceae</taxon>
        <taxon>Duncaniella</taxon>
    </lineage>
</organism>
<dbReference type="InterPro" id="IPR041497">
    <property type="entry name" value="Thump-like"/>
</dbReference>
<dbReference type="Proteomes" id="UP000297635">
    <property type="component" value="Unassembled WGS sequence"/>
</dbReference>
<dbReference type="PANTHER" id="PTHR14741">
    <property type="entry name" value="S-ADENOSYLMETHIONINE-DEPENDENT METHYLTRANSFERASE RELATED"/>
    <property type="match status" value="1"/>
</dbReference>
<dbReference type="RefSeq" id="WP_135472377.1">
    <property type="nucleotide sequence ID" value="NZ_CASJDB010000031.1"/>
</dbReference>
<comment type="caution">
    <text evidence="2">The sequence shown here is derived from an EMBL/GenBank/DDBJ whole genome shotgun (WGS) entry which is preliminary data.</text>
</comment>
<reference evidence="2 3" key="1">
    <citation type="submission" date="2019-02" db="EMBL/GenBank/DDBJ databases">
        <title>Isolation and identification of novel species under the genus Muribaculum.</title>
        <authorList>
            <person name="Miyake S."/>
            <person name="Ding Y."/>
            <person name="Low A."/>
            <person name="Soh M."/>
            <person name="Seedorf H."/>
        </authorList>
    </citation>
    <scope>NUCLEOTIDE SEQUENCE [LARGE SCALE GENOMIC DNA]</scope>
    <source>
        <strain evidence="2 3">TLL-A3</strain>
    </source>
</reference>